<comment type="caution">
    <text evidence="3">The sequence shown here is derived from an EMBL/GenBank/DDBJ whole genome shotgun (WGS) entry which is preliminary data.</text>
</comment>
<dbReference type="Pfam" id="PF00582">
    <property type="entry name" value="Usp"/>
    <property type="match status" value="2"/>
</dbReference>
<proteinExistence type="inferred from homology"/>
<dbReference type="RefSeq" id="WP_205359822.1">
    <property type="nucleotide sequence ID" value="NZ_JADKYB010000015.1"/>
</dbReference>
<feature type="domain" description="UspA" evidence="2">
    <location>
        <begin position="148"/>
        <end position="288"/>
    </location>
</feature>
<dbReference type="EMBL" id="JADKYB010000015">
    <property type="protein sequence ID" value="MBM9507952.1"/>
    <property type="molecule type" value="Genomic_DNA"/>
</dbReference>
<keyword evidence="4" id="KW-1185">Reference proteome</keyword>
<comment type="similarity">
    <text evidence="1">Belongs to the universal stress protein A family.</text>
</comment>
<gene>
    <name evidence="3" type="ORF">ITX44_26060</name>
</gene>
<protein>
    <submittedName>
        <fullName evidence="3">Universal stress protein</fullName>
    </submittedName>
</protein>
<dbReference type="PANTHER" id="PTHR46268">
    <property type="entry name" value="STRESS RESPONSE PROTEIN NHAX"/>
    <property type="match status" value="1"/>
</dbReference>
<evidence type="ECO:0000313" key="3">
    <source>
        <dbReference type="EMBL" id="MBM9507952.1"/>
    </source>
</evidence>
<dbReference type="PRINTS" id="PR01438">
    <property type="entry name" value="UNVRSLSTRESS"/>
</dbReference>
<accession>A0ABS2TYQ7</accession>
<dbReference type="Gene3D" id="3.40.50.620">
    <property type="entry name" value="HUPs"/>
    <property type="match status" value="2"/>
</dbReference>
<evidence type="ECO:0000259" key="2">
    <source>
        <dbReference type="Pfam" id="PF00582"/>
    </source>
</evidence>
<dbReference type="SUPFAM" id="SSF52402">
    <property type="entry name" value="Adenine nucleotide alpha hydrolases-like"/>
    <property type="match status" value="2"/>
</dbReference>
<reference evidence="3 4" key="1">
    <citation type="submission" date="2021-01" db="EMBL/GenBank/DDBJ databases">
        <title>Streptomyces acididurans sp. nov., isolated from a peat swamp forest soil.</title>
        <authorList>
            <person name="Chantavorakit T."/>
            <person name="Duangmal K."/>
        </authorList>
    </citation>
    <scope>NUCLEOTIDE SEQUENCE [LARGE SCALE GENOMIC DNA]</scope>
    <source>
        <strain evidence="3 4">KK5PA1</strain>
    </source>
</reference>
<name>A0ABS2TYQ7_9ACTN</name>
<organism evidence="3 4">
    <name type="scientific">Actinacidiphila acididurans</name>
    <dbReference type="NCBI Taxonomy" id="2784346"/>
    <lineage>
        <taxon>Bacteria</taxon>
        <taxon>Bacillati</taxon>
        <taxon>Actinomycetota</taxon>
        <taxon>Actinomycetes</taxon>
        <taxon>Kitasatosporales</taxon>
        <taxon>Streptomycetaceae</taxon>
        <taxon>Actinacidiphila</taxon>
    </lineage>
</organism>
<dbReference type="InterPro" id="IPR014729">
    <property type="entry name" value="Rossmann-like_a/b/a_fold"/>
</dbReference>
<evidence type="ECO:0000256" key="1">
    <source>
        <dbReference type="ARBA" id="ARBA00008791"/>
    </source>
</evidence>
<feature type="domain" description="UspA" evidence="2">
    <location>
        <begin position="4"/>
        <end position="139"/>
    </location>
</feature>
<sequence length="291" mass="30651">MKQSLIIGIDGSDHSLRAVDWAVAEATRRDLPLRLVHGSLWERYEGVRPGFGTERPAEQVMAEHVVASAVERVEHIAPGLEVSSVIVPSDPVQALLREGQGAFAIVVGTRGRGTVAGMLLGSTGLEVAAHSPCPVIVVRGEPGRELSRVTLGIGDDGKSSAAIGFAFREAEIRDAELYAVHAWHHPADELPGTRPATAEVPEKYAQDAEQVLGGALLAAAQEFPKVDVRRATPEGRAHQALIEASTASDLLVVGARRRQGAAGAVGMQLGPVNHAVLHHAACPVAVVPQEQ</sequence>
<dbReference type="PANTHER" id="PTHR46268:SF6">
    <property type="entry name" value="UNIVERSAL STRESS PROTEIN UP12"/>
    <property type="match status" value="1"/>
</dbReference>
<dbReference type="InterPro" id="IPR006015">
    <property type="entry name" value="Universal_stress_UspA"/>
</dbReference>
<dbReference type="InterPro" id="IPR006016">
    <property type="entry name" value="UspA"/>
</dbReference>
<dbReference type="Proteomes" id="UP000749040">
    <property type="component" value="Unassembled WGS sequence"/>
</dbReference>
<evidence type="ECO:0000313" key="4">
    <source>
        <dbReference type="Proteomes" id="UP000749040"/>
    </source>
</evidence>